<evidence type="ECO:0000313" key="2">
    <source>
        <dbReference type="EMBL" id="MBA2896314.1"/>
    </source>
</evidence>
<comment type="caution">
    <text evidence="2">The sequence shown here is derived from an EMBL/GenBank/DDBJ whole genome shotgun (WGS) entry which is preliminary data.</text>
</comment>
<keyword evidence="3" id="KW-1185">Reference proteome</keyword>
<dbReference type="RefSeq" id="WP_181615011.1">
    <property type="nucleotide sequence ID" value="NZ_BAABAM010000007.1"/>
</dbReference>
<accession>A0A7W0CS48</accession>
<protein>
    <submittedName>
        <fullName evidence="2">Putative spore protein YtfJ</fullName>
    </submittedName>
</protein>
<dbReference type="EMBL" id="JACDUR010000008">
    <property type="protein sequence ID" value="MBA2896314.1"/>
    <property type="molecule type" value="Genomic_DNA"/>
</dbReference>
<keyword evidence="1" id="KW-0812">Transmembrane</keyword>
<reference evidence="2 3" key="1">
    <citation type="submission" date="2020-07" db="EMBL/GenBank/DDBJ databases">
        <title>Genomic Encyclopedia of Type Strains, Phase IV (KMG-IV): sequencing the most valuable type-strain genomes for metagenomic binning, comparative biology and taxonomic classification.</title>
        <authorList>
            <person name="Goeker M."/>
        </authorList>
    </citation>
    <scope>NUCLEOTIDE SEQUENCE [LARGE SCALE GENOMIC DNA]</scope>
    <source>
        <strain evidence="2 3">DSM 45533</strain>
    </source>
</reference>
<feature type="transmembrane region" description="Helical" evidence="1">
    <location>
        <begin position="87"/>
        <end position="106"/>
    </location>
</feature>
<organism evidence="2 3">
    <name type="scientific">Nonomuraea soli</name>
    <dbReference type="NCBI Taxonomy" id="1032476"/>
    <lineage>
        <taxon>Bacteria</taxon>
        <taxon>Bacillati</taxon>
        <taxon>Actinomycetota</taxon>
        <taxon>Actinomycetes</taxon>
        <taxon>Streptosporangiales</taxon>
        <taxon>Streptosporangiaceae</taxon>
        <taxon>Nonomuraea</taxon>
    </lineage>
</organism>
<sequence>MNIMELLDQTTDAATVGRVFGQPVTHDDVTIIPVARVAQAGGGGTGKGSIDEPGGGGGYAVAAKPAGVYVIKDGEVFWKPAVDVNRIVVGGQLVMVVLLMTLRAIFRKRRK</sequence>
<dbReference type="Proteomes" id="UP000530928">
    <property type="component" value="Unassembled WGS sequence"/>
</dbReference>
<evidence type="ECO:0000313" key="3">
    <source>
        <dbReference type="Proteomes" id="UP000530928"/>
    </source>
</evidence>
<dbReference type="InterPro" id="IPR014229">
    <property type="entry name" value="Spore_YtfJ"/>
</dbReference>
<name>A0A7W0CS48_9ACTN</name>
<proteinExistence type="predicted"/>
<keyword evidence="1" id="KW-1133">Transmembrane helix</keyword>
<evidence type="ECO:0000256" key="1">
    <source>
        <dbReference type="SAM" id="Phobius"/>
    </source>
</evidence>
<dbReference type="Pfam" id="PF09579">
    <property type="entry name" value="Spore_YtfJ"/>
    <property type="match status" value="1"/>
</dbReference>
<dbReference type="AlphaFoldDB" id="A0A7W0CS48"/>
<gene>
    <name evidence="2" type="ORF">HNR30_007705</name>
</gene>
<keyword evidence="1" id="KW-0472">Membrane</keyword>